<dbReference type="PANTHER" id="PTHR22743">
    <property type="entry name" value="MEPRIN/TRAF-LIKE MATH FAMILY-C.ELEGANS"/>
    <property type="match status" value="1"/>
</dbReference>
<organism evidence="3 4">
    <name type="scientific">Caenorhabditis briggsae</name>
    <dbReference type="NCBI Taxonomy" id="6238"/>
    <lineage>
        <taxon>Eukaryota</taxon>
        <taxon>Metazoa</taxon>
        <taxon>Ecdysozoa</taxon>
        <taxon>Nematoda</taxon>
        <taxon>Chromadorea</taxon>
        <taxon>Rhabditida</taxon>
        <taxon>Rhabditina</taxon>
        <taxon>Rhabditomorpha</taxon>
        <taxon>Rhabditoidea</taxon>
        <taxon>Rhabditidae</taxon>
        <taxon>Peloderinae</taxon>
        <taxon>Caenorhabditis</taxon>
    </lineage>
</organism>
<dbReference type="RefSeq" id="XP_045095812.1">
    <property type="nucleotide sequence ID" value="XM_045241427.1"/>
</dbReference>
<keyword evidence="1" id="KW-0175">Coiled coil</keyword>
<feature type="coiled-coil region" evidence="1">
    <location>
        <begin position="22"/>
        <end position="67"/>
    </location>
</feature>
<dbReference type="KEGG" id="cbr:CBG_15852"/>
<sequence length="204" mass="23902">MSQEGVPVKRRRENDPDEQPELRELIEKNTMVTDQIKKMEMNITEIKAMVNNQEKNILKKMEKLETQINAENKGGRMCSLPRGIFPWDLISQKSHRRYLSLDFLNVKKKIDIFRFTLEGIMLLNDVYDVRTVGERCQEYLMEKSQLNVVKKMKLVSKYRNEELTEKLISEIKTLKEYKSIVADGVDDFSLDVAQALLKKSLSLQ</sequence>
<protein>
    <submittedName>
        <fullName evidence="3">Protein CBG15852</fullName>
    </submittedName>
</protein>
<name>A8XMW1_CAEBR</name>
<gene>
    <name evidence="3" type="ORF">CBG15852</name>
    <name evidence="3" type="ORF">CBG_15852</name>
</gene>
<dbReference type="Proteomes" id="UP000008549">
    <property type="component" value="Unassembled WGS sequence"/>
</dbReference>
<dbReference type="PANTHER" id="PTHR22743:SF165">
    <property type="entry name" value="BTB AND MATH DOMAIN CONTAINING-RELATED"/>
    <property type="match status" value="1"/>
</dbReference>
<dbReference type="AlphaFoldDB" id="A8XMW1"/>
<reference evidence="3 4" key="1">
    <citation type="journal article" date="2003" name="PLoS Biol.">
        <title>The genome sequence of Caenorhabditis briggsae: a platform for comparative genomics.</title>
        <authorList>
            <person name="Stein L.D."/>
            <person name="Bao Z."/>
            <person name="Blasiar D."/>
            <person name="Blumenthal T."/>
            <person name="Brent M.R."/>
            <person name="Chen N."/>
            <person name="Chinwalla A."/>
            <person name="Clarke L."/>
            <person name="Clee C."/>
            <person name="Coghlan A."/>
            <person name="Coulson A."/>
            <person name="D'Eustachio P."/>
            <person name="Fitch D.H."/>
            <person name="Fulton L.A."/>
            <person name="Fulton R.E."/>
            <person name="Griffiths-Jones S."/>
            <person name="Harris T.W."/>
            <person name="Hillier L.W."/>
            <person name="Kamath R."/>
            <person name="Kuwabara P.E."/>
            <person name="Mardis E.R."/>
            <person name="Marra M.A."/>
            <person name="Miner T.L."/>
            <person name="Minx P."/>
            <person name="Mullikin J.C."/>
            <person name="Plumb R.W."/>
            <person name="Rogers J."/>
            <person name="Schein J.E."/>
            <person name="Sohrmann M."/>
            <person name="Spieth J."/>
            <person name="Stajich J.E."/>
            <person name="Wei C."/>
            <person name="Willey D."/>
            <person name="Wilson R.K."/>
            <person name="Durbin R."/>
            <person name="Waterston R.H."/>
        </authorList>
    </citation>
    <scope>NUCLEOTIDE SEQUENCE [LARGE SCALE GENOMIC DNA]</scope>
    <source>
        <strain evidence="3 4">AF16</strain>
    </source>
</reference>
<dbReference type="STRING" id="6238.A8XMW1"/>
<feature type="region of interest" description="Disordered" evidence="2">
    <location>
        <begin position="1"/>
        <end position="21"/>
    </location>
</feature>
<proteinExistence type="predicted"/>
<evidence type="ECO:0000313" key="3">
    <source>
        <dbReference type="EMBL" id="CAP33986.2"/>
    </source>
</evidence>
<dbReference type="GeneID" id="8582571"/>
<dbReference type="CTD" id="8582571"/>
<evidence type="ECO:0000313" key="4">
    <source>
        <dbReference type="Proteomes" id="UP000008549"/>
    </source>
</evidence>
<dbReference type="InParanoid" id="A8XMW1"/>
<keyword evidence="4" id="KW-1185">Reference proteome</keyword>
<evidence type="ECO:0000256" key="2">
    <source>
        <dbReference type="SAM" id="MobiDB-lite"/>
    </source>
</evidence>
<accession>A8XMW1</accession>
<reference evidence="3 4" key="2">
    <citation type="journal article" date="2011" name="PLoS Genet.">
        <title>Caenorhabditis briggsae recombinant inbred line genotypes reveal inter-strain incompatibility and the evolution of recombination.</title>
        <authorList>
            <person name="Ross J.A."/>
            <person name="Koboldt D.C."/>
            <person name="Staisch J.E."/>
            <person name="Chamberlin H.M."/>
            <person name="Gupta B.P."/>
            <person name="Miller R.D."/>
            <person name="Baird S.E."/>
            <person name="Haag E.S."/>
        </authorList>
    </citation>
    <scope>NUCLEOTIDE SEQUENCE [LARGE SCALE GENOMIC DNA]</scope>
    <source>
        <strain evidence="3 4">AF16</strain>
    </source>
</reference>
<dbReference type="InterPro" id="IPR052664">
    <property type="entry name" value="BTB-MATH_domain_protein"/>
</dbReference>
<dbReference type="EMBL" id="HE600911">
    <property type="protein sequence ID" value="CAP33986.2"/>
    <property type="molecule type" value="Genomic_DNA"/>
</dbReference>
<dbReference type="HOGENOM" id="CLU_1344319_0_0_1"/>
<evidence type="ECO:0000256" key="1">
    <source>
        <dbReference type="SAM" id="Coils"/>
    </source>
</evidence>